<feature type="region of interest" description="Disordered" evidence="1">
    <location>
        <begin position="1"/>
        <end position="24"/>
    </location>
</feature>
<dbReference type="InterPro" id="IPR045825">
    <property type="entry name" value="RamS"/>
</dbReference>
<dbReference type="AlphaFoldDB" id="A0A8J3XWH4"/>
<keyword evidence="3" id="KW-1185">Reference proteome</keyword>
<reference evidence="2" key="1">
    <citation type="submission" date="2021-01" db="EMBL/GenBank/DDBJ databases">
        <title>Whole genome shotgun sequence of Planotetraspora thailandica NBRC 104271.</title>
        <authorList>
            <person name="Komaki H."/>
            <person name="Tamura T."/>
        </authorList>
    </citation>
    <scope>NUCLEOTIDE SEQUENCE</scope>
    <source>
        <strain evidence="2">NBRC 104271</strain>
    </source>
</reference>
<dbReference type="EMBL" id="BOOR01000003">
    <property type="protein sequence ID" value="GII51723.1"/>
    <property type="molecule type" value="Genomic_DNA"/>
</dbReference>
<dbReference type="Pfam" id="PF19402">
    <property type="entry name" value="RamS"/>
    <property type="match status" value="1"/>
</dbReference>
<accession>A0A8J3XWH4</accession>
<protein>
    <recommendedName>
        <fullName evidence="4">SapB/AmfS family lantipeptide</fullName>
    </recommendedName>
</protein>
<gene>
    <name evidence="2" type="ORF">Pth03_01120</name>
</gene>
<feature type="compositionally biased region" description="Gly residues" evidence="1">
    <location>
        <begin position="13"/>
        <end position="24"/>
    </location>
</feature>
<dbReference type="NCBIfam" id="NF033212">
    <property type="entry name" value="SapB_AmfS_lanti"/>
    <property type="match status" value="1"/>
</dbReference>
<name>A0A8J3XWH4_9ACTN</name>
<proteinExistence type="predicted"/>
<sequence>MALLDLQTLETPGGHGHGHGGGGSNLSLLACTPHENSSLSLLCG</sequence>
<evidence type="ECO:0008006" key="4">
    <source>
        <dbReference type="Google" id="ProtNLM"/>
    </source>
</evidence>
<evidence type="ECO:0000313" key="3">
    <source>
        <dbReference type="Proteomes" id="UP000605992"/>
    </source>
</evidence>
<dbReference type="Proteomes" id="UP000605992">
    <property type="component" value="Unassembled WGS sequence"/>
</dbReference>
<evidence type="ECO:0000256" key="1">
    <source>
        <dbReference type="SAM" id="MobiDB-lite"/>
    </source>
</evidence>
<organism evidence="2 3">
    <name type="scientific">Planotetraspora thailandica</name>
    <dbReference type="NCBI Taxonomy" id="487172"/>
    <lineage>
        <taxon>Bacteria</taxon>
        <taxon>Bacillati</taxon>
        <taxon>Actinomycetota</taxon>
        <taxon>Actinomycetes</taxon>
        <taxon>Streptosporangiales</taxon>
        <taxon>Streptosporangiaceae</taxon>
        <taxon>Planotetraspora</taxon>
    </lineage>
</organism>
<dbReference type="RefSeq" id="WP_203942060.1">
    <property type="nucleotide sequence ID" value="NZ_BOOR01000003.1"/>
</dbReference>
<evidence type="ECO:0000313" key="2">
    <source>
        <dbReference type="EMBL" id="GII51723.1"/>
    </source>
</evidence>
<comment type="caution">
    <text evidence="2">The sequence shown here is derived from an EMBL/GenBank/DDBJ whole genome shotgun (WGS) entry which is preliminary data.</text>
</comment>